<feature type="region of interest" description="Disordered" evidence="1">
    <location>
        <begin position="79"/>
        <end position="103"/>
    </location>
</feature>
<protein>
    <submittedName>
        <fullName evidence="3">Uncharacterized protein</fullName>
    </submittedName>
</protein>
<name>A0ABV2UM93_9ACTN</name>
<accession>A0ABV2UM93</accession>
<sequence length="103" mass="10961">MTIPTLAATVDWAKAATFAAAVGVILWTIHAETPPRRMCWLVAAACAVVAGLQWTQPDHTKVGIYVLLGMAMAYLATKRPEEQATSEPDLKDSNDPDPVGPAS</sequence>
<organism evidence="3 4">
    <name type="scientific">Streptomyces sp. 900116325</name>
    <dbReference type="NCBI Taxonomy" id="3154295"/>
    <lineage>
        <taxon>Bacteria</taxon>
        <taxon>Bacillati</taxon>
        <taxon>Actinomycetota</taxon>
        <taxon>Actinomycetes</taxon>
        <taxon>Kitasatosporales</taxon>
        <taxon>Streptomycetaceae</taxon>
        <taxon>Streptomyces</taxon>
    </lineage>
</organism>
<dbReference type="Proteomes" id="UP001550044">
    <property type="component" value="Unassembled WGS sequence"/>
</dbReference>
<proteinExistence type="predicted"/>
<evidence type="ECO:0000313" key="3">
    <source>
        <dbReference type="EMBL" id="MET8438529.1"/>
    </source>
</evidence>
<reference evidence="3 4" key="1">
    <citation type="submission" date="2024-06" db="EMBL/GenBank/DDBJ databases">
        <title>The Natural Products Discovery Center: Release of the First 8490 Sequenced Strains for Exploring Actinobacteria Biosynthetic Diversity.</title>
        <authorList>
            <person name="Kalkreuter E."/>
            <person name="Kautsar S.A."/>
            <person name="Yang D."/>
            <person name="Bader C.D."/>
            <person name="Teijaro C.N."/>
            <person name="Fluegel L."/>
            <person name="Davis C.M."/>
            <person name="Simpson J.R."/>
            <person name="Lauterbach L."/>
            <person name="Steele A.D."/>
            <person name="Gui C."/>
            <person name="Meng S."/>
            <person name="Li G."/>
            <person name="Viehrig K."/>
            <person name="Ye F."/>
            <person name="Su P."/>
            <person name="Kiefer A.F."/>
            <person name="Nichols A."/>
            <person name="Cepeda A.J."/>
            <person name="Yan W."/>
            <person name="Fan B."/>
            <person name="Jiang Y."/>
            <person name="Adhikari A."/>
            <person name="Zheng C.-J."/>
            <person name="Schuster L."/>
            <person name="Cowan T.M."/>
            <person name="Smanski M.J."/>
            <person name="Chevrette M.G."/>
            <person name="De Carvalho L.P.S."/>
            <person name="Shen B."/>
        </authorList>
    </citation>
    <scope>NUCLEOTIDE SEQUENCE [LARGE SCALE GENOMIC DNA]</scope>
    <source>
        <strain evidence="3 4">NPDC005137</strain>
    </source>
</reference>
<dbReference type="RefSeq" id="WP_356505835.1">
    <property type="nucleotide sequence ID" value="NZ_JBEXEF010000204.1"/>
</dbReference>
<comment type="caution">
    <text evidence="3">The sequence shown here is derived from an EMBL/GenBank/DDBJ whole genome shotgun (WGS) entry which is preliminary data.</text>
</comment>
<keyword evidence="4" id="KW-1185">Reference proteome</keyword>
<dbReference type="EMBL" id="JBEXIP010000062">
    <property type="protein sequence ID" value="MET8438529.1"/>
    <property type="molecule type" value="Genomic_DNA"/>
</dbReference>
<gene>
    <name evidence="3" type="ORF">ABZV61_38625</name>
</gene>
<feature type="compositionally biased region" description="Basic and acidic residues" evidence="1">
    <location>
        <begin position="79"/>
        <end position="94"/>
    </location>
</feature>
<evidence type="ECO:0000256" key="2">
    <source>
        <dbReference type="SAM" id="Phobius"/>
    </source>
</evidence>
<feature type="transmembrane region" description="Helical" evidence="2">
    <location>
        <begin position="12"/>
        <end position="31"/>
    </location>
</feature>
<keyword evidence="2" id="KW-0812">Transmembrane</keyword>
<evidence type="ECO:0000313" key="4">
    <source>
        <dbReference type="Proteomes" id="UP001550044"/>
    </source>
</evidence>
<keyword evidence="2" id="KW-0472">Membrane</keyword>
<evidence type="ECO:0000256" key="1">
    <source>
        <dbReference type="SAM" id="MobiDB-lite"/>
    </source>
</evidence>
<keyword evidence="2" id="KW-1133">Transmembrane helix</keyword>